<comment type="subunit">
    <text evidence="4 9">Homodimer.</text>
</comment>
<comment type="catalytic activity">
    <reaction evidence="8 9">
        <text>L-histidinol phosphate + 2-oxoglutarate = 3-(imidazol-4-yl)-2-oxopropyl phosphate + L-glutamate</text>
        <dbReference type="Rhea" id="RHEA:23744"/>
        <dbReference type="ChEBI" id="CHEBI:16810"/>
        <dbReference type="ChEBI" id="CHEBI:29985"/>
        <dbReference type="ChEBI" id="CHEBI:57766"/>
        <dbReference type="ChEBI" id="CHEBI:57980"/>
        <dbReference type="EC" id="2.6.1.9"/>
    </reaction>
</comment>
<accession>A0A6S6SX06</accession>
<gene>
    <name evidence="9" type="primary">hisC</name>
    <name evidence="11" type="ORF">HELGO_WM17427</name>
</gene>
<dbReference type="GO" id="GO:0004400">
    <property type="term" value="F:histidinol-phosphate transaminase activity"/>
    <property type="evidence" value="ECO:0007669"/>
    <property type="project" value="UniProtKB-UniRule"/>
</dbReference>
<dbReference type="GO" id="GO:0030170">
    <property type="term" value="F:pyridoxal phosphate binding"/>
    <property type="evidence" value="ECO:0007669"/>
    <property type="project" value="InterPro"/>
</dbReference>
<evidence type="ECO:0000256" key="7">
    <source>
        <dbReference type="ARBA" id="ARBA00022898"/>
    </source>
</evidence>
<dbReference type="CDD" id="cd00609">
    <property type="entry name" value="AAT_like"/>
    <property type="match status" value="1"/>
</dbReference>
<dbReference type="Pfam" id="PF00155">
    <property type="entry name" value="Aminotran_1_2"/>
    <property type="match status" value="1"/>
</dbReference>
<evidence type="ECO:0000256" key="6">
    <source>
        <dbReference type="ARBA" id="ARBA00022679"/>
    </source>
</evidence>
<feature type="modified residue" description="N6-(pyridoxal phosphate)lysine" evidence="9">
    <location>
        <position position="226"/>
    </location>
</feature>
<comment type="cofactor">
    <cofactor evidence="1 9">
        <name>pyridoxal 5'-phosphate</name>
        <dbReference type="ChEBI" id="CHEBI:597326"/>
    </cofactor>
</comment>
<dbReference type="EC" id="2.6.1.9" evidence="9"/>
<keyword evidence="6 9" id="KW-0808">Transferase</keyword>
<evidence type="ECO:0000256" key="8">
    <source>
        <dbReference type="ARBA" id="ARBA00047481"/>
    </source>
</evidence>
<protein>
    <recommendedName>
        <fullName evidence="9">Histidinol-phosphate aminotransferase</fullName>
        <ecNumber evidence="9">2.6.1.9</ecNumber>
    </recommendedName>
    <alternativeName>
        <fullName evidence="9">Imidazole acetol-phosphate transaminase</fullName>
    </alternativeName>
</protein>
<sequence length="364" mass="41147">MKFNSYLNKIKEYVAGKPIEQIARDYQLNTKDIIKLGSNENPYGPSPKVIQTLKQNSNSVHMYPDDSFYELKSVLAKKFDVNENEIIFGCGSDQIIELAVRAKAKIGDNVLTAGLTFAMYKIAAQSVGANLIKTDSLIHNLDELYTKYKKDNPSVIFLCLPNNPIGDCLDTDEVYSFLEKIDSETLVFVDGAYQEFASYKDKKKHIDIKDLINRFDNVVYSGTFSKLYGLGGMRIGYGISKSKNLKALYKLRPPFNVASLSISAALSALEDEDYINEYLKHNLDQMKRYEDFIVSKGYSFVDSYTNFIQLEFKEDINSSVLASELMKRGIIIRDMSSYGINGIRITIGTSLQNDIVLKNLDELL</sequence>
<dbReference type="EMBL" id="CACVAW010000035">
    <property type="protein sequence ID" value="CAA6809086.1"/>
    <property type="molecule type" value="Genomic_DNA"/>
</dbReference>
<reference evidence="11" key="1">
    <citation type="submission" date="2020-01" db="EMBL/GenBank/DDBJ databases">
        <authorList>
            <person name="Meier V. D."/>
            <person name="Meier V D."/>
        </authorList>
    </citation>
    <scope>NUCLEOTIDE SEQUENCE</scope>
    <source>
        <strain evidence="11">HLG_WM_MAG_12</strain>
    </source>
</reference>
<dbReference type="Gene3D" id="3.90.1150.10">
    <property type="entry name" value="Aspartate Aminotransferase, domain 1"/>
    <property type="match status" value="1"/>
</dbReference>
<dbReference type="PANTHER" id="PTHR43643:SF3">
    <property type="entry name" value="HISTIDINOL-PHOSPHATE AMINOTRANSFERASE"/>
    <property type="match status" value="1"/>
</dbReference>
<evidence type="ECO:0000259" key="10">
    <source>
        <dbReference type="Pfam" id="PF00155"/>
    </source>
</evidence>
<dbReference type="GO" id="GO:0000105">
    <property type="term" value="P:L-histidine biosynthetic process"/>
    <property type="evidence" value="ECO:0007669"/>
    <property type="project" value="UniProtKB-UniRule"/>
</dbReference>
<evidence type="ECO:0000256" key="9">
    <source>
        <dbReference type="HAMAP-Rule" id="MF_01023"/>
    </source>
</evidence>
<name>A0A6S6SX06_9BACT</name>
<keyword evidence="7 9" id="KW-0663">Pyridoxal phosphate</keyword>
<keyword evidence="9" id="KW-0028">Amino-acid biosynthesis</keyword>
<evidence type="ECO:0000256" key="3">
    <source>
        <dbReference type="ARBA" id="ARBA00007970"/>
    </source>
</evidence>
<proteinExistence type="inferred from homology"/>
<dbReference type="UniPathway" id="UPA00031">
    <property type="reaction ID" value="UER00012"/>
</dbReference>
<dbReference type="InterPro" id="IPR004839">
    <property type="entry name" value="Aminotransferase_I/II_large"/>
</dbReference>
<organism evidence="11">
    <name type="scientific">uncultured Campylobacterales bacterium</name>
    <dbReference type="NCBI Taxonomy" id="352960"/>
    <lineage>
        <taxon>Bacteria</taxon>
        <taxon>Pseudomonadati</taxon>
        <taxon>Campylobacterota</taxon>
        <taxon>Epsilonproteobacteria</taxon>
        <taxon>Campylobacterales</taxon>
        <taxon>environmental samples</taxon>
    </lineage>
</organism>
<dbReference type="InterPro" id="IPR050106">
    <property type="entry name" value="HistidinolP_aminotransfase"/>
</dbReference>
<evidence type="ECO:0000256" key="1">
    <source>
        <dbReference type="ARBA" id="ARBA00001933"/>
    </source>
</evidence>
<dbReference type="AlphaFoldDB" id="A0A6S6SX06"/>
<keyword evidence="9" id="KW-0368">Histidine biosynthesis</keyword>
<keyword evidence="5 9" id="KW-0032">Aminotransferase</keyword>
<dbReference type="HAMAP" id="MF_01023">
    <property type="entry name" value="HisC_aminotrans_2"/>
    <property type="match status" value="1"/>
</dbReference>
<evidence type="ECO:0000313" key="11">
    <source>
        <dbReference type="EMBL" id="CAA6809086.1"/>
    </source>
</evidence>
<evidence type="ECO:0000256" key="2">
    <source>
        <dbReference type="ARBA" id="ARBA00005011"/>
    </source>
</evidence>
<comment type="similarity">
    <text evidence="3 9">Belongs to the class-II pyridoxal-phosphate-dependent aminotransferase family. Histidinol-phosphate aminotransferase subfamily.</text>
</comment>
<dbReference type="SUPFAM" id="SSF53383">
    <property type="entry name" value="PLP-dependent transferases"/>
    <property type="match status" value="1"/>
</dbReference>
<dbReference type="InterPro" id="IPR015422">
    <property type="entry name" value="PyrdxlP-dep_Trfase_small"/>
</dbReference>
<dbReference type="InterPro" id="IPR015424">
    <property type="entry name" value="PyrdxlP-dep_Trfase"/>
</dbReference>
<dbReference type="Gene3D" id="3.40.640.10">
    <property type="entry name" value="Type I PLP-dependent aspartate aminotransferase-like (Major domain)"/>
    <property type="match status" value="1"/>
</dbReference>
<feature type="domain" description="Aminotransferase class I/classII large" evidence="10">
    <location>
        <begin position="31"/>
        <end position="358"/>
    </location>
</feature>
<dbReference type="InterPro" id="IPR005861">
    <property type="entry name" value="HisP_aminotrans"/>
</dbReference>
<dbReference type="PANTHER" id="PTHR43643">
    <property type="entry name" value="HISTIDINOL-PHOSPHATE AMINOTRANSFERASE 2"/>
    <property type="match status" value="1"/>
</dbReference>
<evidence type="ECO:0000256" key="5">
    <source>
        <dbReference type="ARBA" id="ARBA00022576"/>
    </source>
</evidence>
<comment type="pathway">
    <text evidence="2 9">Amino-acid biosynthesis; L-histidine biosynthesis; L-histidine from 5-phospho-alpha-D-ribose 1-diphosphate: step 7/9.</text>
</comment>
<dbReference type="InterPro" id="IPR015421">
    <property type="entry name" value="PyrdxlP-dep_Trfase_major"/>
</dbReference>
<evidence type="ECO:0000256" key="4">
    <source>
        <dbReference type="ARBA" id="ARBA00011738"/>
    </source>
</evidence>
<dbReference type="NCBIfam" id="TIGR01141">
    <property type="entry name" value="hisC"/>
    <property type="match status" value="1"/>
</dbReference>